<evidence type="ECO:0000313" key="2">
    <source>
        <dbReference type="EMBL" id="SFN17154.1"/>
    </source>
</evidence>
<dbReference type="CDD" id="cd04186">
    <property type="entry name" value="GT_2_like_c"/>
    <property type="match status" value="1"/>
</dbReference>
<dbReference type="RefSeq" id="WP_245778824.1">
    <property type="nucleotide sequence ID" value="NZ_FOVF01000006.1"/>
</dbReference>
<dbReference type="PANTHER" id="PTHR43179:SF7">
    <property type="entry name" value="RHAMNOSYLTRANSFERASE WBBL"/>
    <property type="match status" value="1"/>
</dbReference>
<reference evidence="2 3" key="1">
    <citation type="submission" date="2016-10" db="EMBL/GenBank/DDBJ databases">
        <authorList>
            <person name="de Groot N.N."/>
        </authorList>
    </citation>
    <scope>NUCLEOTIDE SEQUENCE [LARGE SCALE GENOMIC DNA]</scope>
    <source>
        <strain evidence="2 3">CGMCC 1.7659</strain>
    </source>
</reference>
<dbReference type="AlphaFoldDB" id="A0A1I4WTR1"/>
<proteinExistence type="predicted"/>
<accession>A0A1I4WTR1</accession>
<dbReference type="PANTHER" id="PTHR43179">
    <property type="entry name" value="RHAMNOSYLTRANSFERASE WBBL"/>
    <property type="match status" value="1"/>
</dbReference>
<evidence type="ECO:0000259" key="1">
    <source>
        <dbReference type="Pfam" id="PF00535"/>
    </source>
</evidence>
<dbReference type="Proteomes" id="UP000198575">
    <property type="component" value="Unassembled WGS sequence"/>
</dbReference>
<dbReference type="EMBL" id="FOVF01000006">
    <property type="protein sequence ID" value="SFN17154.1"/>
    <property type="molecule type" value="Genomic_DNA"/>
</dbReference>
<sequence>MPRPSERGLTSVIVVTANSGLLASQCVERVLSSDTAVELILVDNASRDGHIERIHHRFSADSRLRMLRNEANIGFGPACNRGAALARGDALLFLNPDCLIEKDTIAGLRDCAERHPEAGVLGIRVLDAAGKVEAASRRREPTLRRSLNSLTGLSRLEHRFPICAGIDMPNPKASIQVEPVDAISGACMFVPRMAYDRLGGFDEDYFLHCEDLDLCRRARDAGLAVLYVPSLSARHEQGSSSFRRPLFVSRHKHRGMWRYFRKFDPAARNPVLKALVFCGIWLHFALSAPIRAWSEYRHRSR</sequence>
<dbReference type="STRING" id="578942.SAMN05216289_10658"/>
<keyword evidence="3" id="KW-1185">Reference proteome</keyword>
<dbReference type="Gene3D" id="3.90.550.10">
    <property type="entry name" value="Spore Coat Polysaccharide Biosynthesis Protein SpsA, Chain A"/>
    <property type="match status" value="1"/>
</dbReference>
<dbReference type="InterPro" id="IPR029044">
    <property type="entry name" value="Nucleotide-diphossugar_trans"/>
</dbReference>
<dbReference type="InterPro" id="IPR001173">
    <property type="entry name" value="Glyco_trans_2-like"/>
</dbReference>
<evidence type="ECO:0000313" key="3">
    <source>
        <dbReference type="Proteomes" id="UP000198575"/>
    </source>
</evidence>
<dbReference type="SUPFAM" id="SSF53448">
    <property type="entry name" value="Nucleotide-diphospho-sugar transferases"/>
    <property type="match status" value="1"/>
</dbReference>
<protein>
    <recommendedName>
        <fullName evidence="1">Glycosyltransferase 2-like domain-containing protein</fullName>
    </recommendedName>
</protein>
<gene>
    <name evidence="2" type="ORF">SAMN05216289_10658</name>
</gene>
<name>A0A1I4WTR1_9GAMM</name>
<organism evidence="2 3">
    <name type="scientific">Dokdonella immobilis</name>
    <dbReference type="NCBI Taxonomy" id="578942"/>
    <lineage>
        <taxon>Bacteria</taxon>
        <taxon>Pseudomonadati</taxon>
        <taxon>Pseudomonadota</taxon>
        <taxon>Gammaproteobacteria</taxon>
        <taxon>Lysobacterales</taxon>
        <taxon>Rhodanobacteraceae</taxon>
        <taxon>Dokdonella</taxon>
    </lineage>
</organism>
<feature type="domain" description="Glycosyltransferase 2-like" evidence="1">
    <location>
        <begin position="11"/>
        <end position="165"/>
    </location>
</feature>
<dbReference type="Pfam" id="PF00535">
    <property type="entry name" value="Glycos_transf_2"/>
    <property type="match status" value="1"/>
</dbReference>